<reference evidence="1" key="1">
    <citation type="journal article" date="2018" name="MBio">
        <title>RNA viruses in Blechomonas (Trypanosomatidae) and evolution of Leishmaniavirus.</title>
        <authorList>
            <person name="Grybchuk D."/>
            <person name="Yurchenko V."/>
        </authorList>
    </citation>
    <scope>NUCLEOTIDE SEQUENCE</scope>
    <source>
        <strain evidence="1">OSU1</strain>
    </source>
</reference>
<protein>
    <submittedName>
        <fullName evidence="1">Nucleocapsid</fullName>
    </submittedName>
</protein>
<keyword evidence="1" id="KW-0543">Viral nucleoprotein</keyword>
<organism evidence="1">
    <name type="scientific">Blechmonas luni leishbunyavirus 1</name>
    <dbReference type="NCBI Taxonomy" id="2364198"/>
    <lineage>
        <taxon>Viruses</taxon>
        <taxon>Riboviria</taxon>
        <taxon>Orthornavirae</taxon>
        <taxon>Negarnaviricota</taxon>
        <taxon>Polyploviricotina</taxon>
        <taxon>Bunyaviricetes</taxon>
        <taxon>Hareavirales</taxon>
        <taxon>Leishbuviridae</taxon>
        <taxon>Shilevirus</taxon>
        <taxon>Shilevirus alphablechomonadis</taxon>
    </lineage>
</organism>
<evidence type="ECO:0000313" key="1">
    <source>
        <dbReference type="EMBL" id="AYD61651.1"/>
    </source>
</evidence>
<proteinExistence type="predicted"/>
<sequence length="163" mass="18300">MPEPPFDISYVELLSYQGTRPYDTRVRIESLGLQNRAKLVAMMVGCRGTNLSKISARAADPEFAKTLSKLASDLSEELQVSIAHIASAYPEVVYDSRIKSNSQVSVNTLQFLKHNGLSYTQWMLANEKFCELVGLDFDKFSRISKQIWEDDSFSGIVGNRLPT</sequence>
<name>A0A386ISA3_9VIRU</name>
<accession>A0A386ISA3</accession>
<dbReference type="GO" id="GO:0019013">
    <property type="term" value="C:viral nucleocapsid"/>
    <property type="evidence" value="ECO:0007669"/>
    <property type="project" value="UniProtKB-KW"/>
</dbReference>
<dbReference type="EMBL" id="MG967336">
    <property type="protein sequence ID" value="AYD61651.1"/>
    <property type="molecule type" value="Viral_cRNA"/>
</dbReference>
<keyword evidence="1" id="KW-0946">Virion</keyword>